<dbReference type="PROSITE" id="PS00086">
    <property type="entry name" value="CYTOCHROME_P450"/>
    <property type="match status" value="1"/>
</dbReference>
<comment type="similarity">
    <text evidence="2 9">Belongs to the cytochrome P450 family.</text>
</comment>
<feature type="transmembrane region" description="Helical" evidence="10">
    <location>
        <begin position="12"/>
        <end position="30"/>
    </location>
</feature>
<evidence type="ECO:0000256" key="7">
    <source>
        <dbReference type="ARBA" id="ARBA00023033"/>
    </source>
</evidence>
<evidence type="ECO:0000313" key="11">
    <source>
        <dbReference type="EMBL" id="KAE8335348.1"/>
    </source>
</evidence>
<dbReference type="AlphaFoldDB" id="A0A5N6XQY6"/>
<evidence type="ECO:0000256" key="1">
    <source>
        <dbReference type="ARBA" id="ARBA00001971"/>
    </source>
</evidence>
<keyword evidence="4 8" id="KW-0479">Metal-binding</keyword>
<accession>A0A5N6XQY6</accession>
<dbReference type="Gene3D" id="1.10.630.10">
    <property type="entry name" value="Cytochrome P450"/>
    <property type="match status" value="1"/>
</dbReference>
<dbReference type="InterPro" id="IPR017972">
    <property type="entry name" value="Cyt_P450_CS"/>
</dbReference>
<dbReference type="PANTHER" id="PTHR24305">
    <property type="entry name" value="CYTOCHROME P450"/>
    <property type="match status" value="1"/>
</dbReference>
<evidence type="ECO:0000256" key="5">
    <source>
        <dbReference type="ARBA" id="ARBA00023002"/>
    </source>
</evidence>
<evidence type="ECO:0000256" key="9">
    <source>
        <dbReference type="RuleBase" id="RU000461"/>
    </source>
</evidence>
<dbReference type="OrthoDB" id="1470350at2759"/>
<dbReference type="PRINTS" id="PR00385">
    <property type="entry name" value="P450"/>
</dbReference>
<sequence length="491" mass="55549">MKSYYCNAQTMGFTALLSSLGVIILLRLLYRRLCGSLTHLPGPEISRWTEVPSVIYWLLGRKTEYIHYLHGKYGPIVRVNPEEVDICDIDAAKAIHRSSGRFLKSAFYQTLTPPGTENVFSTTNITFHARHRRLLATPISDSSLAAFEPVIAGKVRLAVSRMAEEMRSRCSMDIFKWWLFMANDIIGELSFGESFHMLESGKKNQYILDLERTSSLAPVRTTFPSLVQLGSFIPLPLFRSVAEAGKRLRSYAQQSVDRYHLLMHESGSRAKPTLFKKLYNAGREGLSNTEIRNDAQAYIVAGSDTTAVSLTYLVYAACRSESIRRRLTDELDALPEPFTDRMLRNLPYLNQVINETLRLYPAVPSGLPRSVPPEGAEFLGFRLPGGVTVTTQAYSLHRLENIFAEPERFNPDRWETISKGMSDAFMPFGKGSRSCLGMHLARMELRLATALFFRAFPRARVSAKEGMKDEDMRVESYFLMAPRGHRCLIEA</sequence>
<dbReference type="GO" id="GO:0005506">
    <property type="term" value="F:iron ion binding"/>
    <property type="evidence" value="ECO:0007669"/>
    <property type="project" value="InterPro"/>
</dbReference>
<evidence type="ECO:0000256" key="2">
    <source>
        <dbReference type="ARBA" id="ARBA00010617"/>
    </source>
</evidence>
<gene>
    <name evidence="11" type="ORF">BDV24DRAFT_144089</name>
</gene>
<keyword evidence="6 8" id="KW-0408">Iron</keyword>
<dbReference type="InterPro" id="IPR001128">
    <property type="entry name" value="Cyt_P450"/>
</dbReference>
<dbReference type="CDD" id="cd11059">
    <property type="entry name" value="CYP_fungal"/>
    <property type="match status" value="1"/>
</dbReference>
<comment type="cofactor">
    <cofactor evidence="1 8">
        <name>heme</name>
        <dbReference type="ChEBI" id="CHEBI:30413"/>
    </cofactor>
</comment>
<keyword evidence="10" id="KW-0472">Membrane</keyword>
<name>A0A5N6XQY6_9EURO</name>
<reference evidence="11" key="1">
    <citation type="submission" date="2019-04" db="EMBL/GenBank/DDBJ databases">
        <title>Friends and foes A comparative genomics study of 23 Aspergillus species from section Flavi.</title>
        <authorList>
            <consortium name="DOE Joint Genome Institute"/>
            <person name="Kjaerbolling I."/>
            <person name="Vesth T."/>
            <person name="Frisvad J.C."/>
            <person name="Nybo J.L."/>
            <person name="Theobald S."/>
            <person name="Kildgaard S."/>
            <person name="Isbrandt T."/>
            <person name="Kuo A."/>
            <person name="Sato A."/>
            <person name="Lyhne E.K."/>
            <person name="Kogle M.E."/>
            <person name="Wiebenga A."/>
            <person name="Kun R.S."/>
            <person name="Lubbers R.J."/>
            <person name="Makela M.R."/>
            <person name="Barry K."/>
            <person name="Chovatia M."/>
            <person name="Clum A."/>
            <person name="Daum C."/>
            <person name="Haridas S."/>
            <person name="He G."/>
            <person name="LaButti K."/>
            <person name="Lipzen A."/>
            <person name="Mondo S."/>
            <person name="Riley R."/>
            <person name="Salamov A."/>
            <person name="Simmons B.A."/>
            <person name="Magnuson J.K."/>
            <person name="Henrissat B."/>
            <person name="Mortensen U.H."/>
            <person name="Larsen T.O."/>
            <person name="Devries R.P."/>
            <person name="Grigoriev I.V."/>
            <person name="Machida M."/>
            <person name="Baker S.E."/>
            <person name="Andersen M.R."/>
        </authorList>
    </citation>
    <scope>NUCLEOTIDE SEQUENCE</scope>
    <source>
        <strain evidence="11">CBS 117612</strain>
    </source>
</reference>
<organism evidence="11">
    <name type="scientific">Aspergillus arachidicola</name>
    <dbReference type="NCBI Taxonomy" id="656916"/>
    <lineage>
        <taxon>Eukaryota</taxon>
        <taxon>Fungi</taxon>
        <taxon>Dikarya</taxon>
        <taxon>Ascomycota</taxon>
        <taxon>Pezizomycotina</taxon>
        <taxon>Eurotiomycetes</taxon>
        <taxon>Eurotiomycetidae</taxon>
        <taxon>Eurotiales</taxon>
        <taxon>Aspergillaceae</taxon>
        <taxon>Aspergillus</taxon>
        <taxon>Aspergillus subgen. Circumdati</taxon>
    </lineage>
</organism>
<dbReference type="PRINTS" id="PR00463">
    <property type="entry name" value="EP450I"/>
</dbReference>
<keyword evidence="10" id="KW-0812">Transmembrane</keyword>
<dbReference type="Proteomes" id="UP000325558">
    <property type="component" value="Unassembled WGS sequence"/>
</dbReference>
<keyword evidence="5 9" id="KW-0560">Oxidoreductase</keyword>
<evidence type="ECO:0000256" key="8">
    <source>
        <dbReference type="PIRSR" id="PIRSR602401-1"/>
    </source>
</evidence>
<dbReference type="InterPro" id="IPR002401">
    <property type="entry name" value="Cyt_P450_E_grp-I"/>
</dbReference>
<dbReference type="PANTHER" id="PTHR24305:SF96">
    <property type="entry name" value="CYTOCHROME P450 MONOOXYGENASE STCB-RELATED"/>
    <property type="match status" value="1"/>
</dbReference>
<dbReference type="GO" id="GO:0004497">
    <property type="term" value="F:monooxygenase activity"/>
    <property type="evidence" value="ECO:0007669"/>
    <property type="project" value="UniProtKB-KW"/>
</dbReference>
<dbReference type="GO" id="GO:0020037">
    <property type="term" value="F:heme binding"/>
    <property type="evidence" value="ECO:0007669"/>
    <property type="project" value="InterPro"/>
</dbReference>
<dbReference type="InterPro" id="IPR036396">
    <property type="entry name" value="Cyt_P450_sf"/>
</dbReference>
<keyword evidence="3 8" id="KW-0349">Heme</keyword>
<dbReference type="SUPFAM" id="SSF48264">
    <property type="entry name" value="Cytochrome P450"/>
    <property type="match status" value="1"/>
</dbReference>
<dbReference type="EMBL" id="ML737221">
    <property type="protein sequence ID" value="KAE8335348.1"/>
    <property type="molecule type" value="Genomic_DNA"/>
</dbReference>
<evidence type="ECO:0008006" key="12">
    <source>
        <dbReference type="Google" id="ProtNLM"/>
    </source>
</evidence>
<protein>
    <recommendedName>
        <fullName evidence="12">Cytochrome P450</fullName>
    </recommendedName>
</protein>
<dbReference type="GO" id="GO:0016705">
    <property type="term" value="F:oxidoreductase activity, acting on paired donors, with incorporation or reduction of molecular oxygen"/>
    <property type="evidence" value="ECO:0007669"/>
    <property type="project" value="InterPro"/>
</dbReference>
<keyword evidence="7 9" id="KW-0503">Monooxygenase</keyword>
<evidence type="ECO:0000256" key="4">
    <source>
        <dbReference type="ARBA" id="ARBA00022723"/>
    </source>
</evidence>
<feature type="binding site" description="axial binding residue" evidence="8">
    <location>
        <position position="435"/>
    </location>
    <ligand>
        <name>heme</name>
        <dbReference type="ChEBI" id="CHEBI:30413"/>
    </ligand>
    <ligandPart>
        <name>Fe</name>
        <dbReference type="ChEBI" id="CHEBI:18248"/>
    </ligandPart>
</feature>
<evidence type="ECO:0000256" key="3">
    <source>
        <dbReference type="ARBA" id="ARBA00022617"/>
    </source>
</evidence>
<keyword evidence="10" id="KW-1133">Transmembrane helix</keyword>
<proteinExistence type="inferred from homology"/>
<dbReference type="InterPro" id="IPR050121">
    <property type="entry name" value="Cytochrome_P450_monoxygenase"/>
</dbReference>
<dbReference type="Pfam" id="PF00067">
    <property type="entry name" value="p450"/>
    <property type="match status" value="1"/>
</dbReference>
<evidence type="ECO:0000256" key="6">
    <source>
        <dbReference type="ARBA" id="ARBA00023004"/>
    </source>
</evidence>
<evidence type="ECO:0000256" key="10">
    <source>
        <dbReference type="SAM" id="Phobius"/>
    </source>
</evidence>